<feature type="compositionally biased region" description="Low complexity" evidence="5">
    <location>
        <begin position="1"/>
        <end position="18"/>
    </location>
</feature>
<dbReference type="GO" id="GO:0140284">
    <property type="term" value="C:endoplasmic reticulum-endosome membrane contact site"/>
    <property type="evidence" value="ECO:0007669"/>
    <property type="project" value="TreeGrafter"/>
</dbReference>
<dbReference type="Gene3D" id="3.30.530.20">
    <property type="match status" value="1"/>
</dbReference>
<organism evidence="8 9">
    <name type="scientific">Globisporangium ultimum (strain ATCC 200006 / CBS 805.95 / DAOM BR144)</name>
    <name type="common">Pythium ultimum</name>
    <dbReference type="NCBI Taxonomy" id="431595"/>
    <lineage>
        <taxon>Eukaryota</taxon>
        <taxon>Sar</taxon>
        <taxon>Stramenopiles</taxon>
        <taxon>Oomycota</taxon>
        <taxon>Peronosporomycetes</taxon>
        <taxon>Pythiales</taxon>
        <taxon>Pythiaceae</taxon>
        <taxon>Globisporangium</taxon>
    </lineage>
</organism>
<evidence type="ECO:0000256" key="3">
    <source>
        <dbReference type="ARBA" id="ARBA00022833"/>
    </source>
</evidence>
<dbReference type="GO" id="GO:0008270">
    <property type="term" value="F:zinc ion binding"/>
    <property type="evidence" value="ECO:0007669"/>
    <property type="project" value="UniProtKB-KW"/>
</dbReference>
<keyword evidence="3" id="KW-0862">Zinc</keyword>
<dbReference type="SMART" id="SM00234">
    <property type="entry name" value="START"/>
    <property type="match status" value="1"/>
</dbReference>
<dbReference type="PANTHER" id="PTHR46121">
    <property type="entry name" value="STEROIDOGENIC ACUTE REGULATORY PROTEIN-LIKE"/>
    <property type="match status" value="1"/>
</dbReference>
<dbReference type="InterPro" id="IPR051869">
    <property type="entry name" value="STARD3"/>
</dbReference>
<dbReference type="Gene3D" id="3.30.40.10">
    <property type="entry name" value="Zinc/RING finger domain, C3HC4 (zinc finger)"/>
    <property type="match status" value="1"/>
</dbReference>
<evidence type="ECO:0000256" key="5">
    <source>
        <dbReference type="SAM" id="MobiDB-lite"/>
    </source>
</evidence>
<dbReference type="InterPro" id="IPR000799">
    <property type="entry name" value="StAR-like"/>
</dbReference>
<dbReference type="AlphaFoldDB" id="K3WKG4"/>
<dbReference type="CDD" id="cd15760">
    <property type="entry name" value="FYVE_scVPS27p_like"/>
    <property type="match status" value="1"/>
</dbReference>
<dbReference type="GO" id="GO:0099044">
    <property type="term" value="P:vesicle tethering to endoplasmic reticulum"/>
    <property type="evidence" value="ECO:0007669"/>
    <property type="project" value="TreeGrafter"/>
</dbReference>
<dbReference type="InParanoid" id="K3WKG4"/>
<dbReference type="STRING" id="431595.K3WKG4"/>
<accession>K3WKG4</accession>
<dbReference type="eggNOG" id="KOG1729">
    <property type="taxonomic scope" value="Eukaryota"/>
</dbReference>
<evidence type="ECO:0000259" key="6">
    <source>
        <dbReference type="PROSITE" id="PS50178"/>
    </source>
</evidence>
<dbReference type="InterPro" id="IPR002913">
    <property type="entry name" value="START_lipid-bd_dom"/>
</dbReference>
<dbReference type="PROSITE" id="PS50848">
    <property type="entry name" value="START"/>
    <property type="match status" value="1"/>
</dbReference>
<reference evidence="8" key="3">
    <citation type="submission" date="2015-02" db="UniProtKB">
        <authorList>
            <consortium name="EnsemblProtists"/>
        </authorList>
    </citation>
    <scope>IDENTIFICATION</scope>
    <source>
        <strain evidence="8">DAOM BR144</strain>
    </source>
</reference>
<dbReference type="EnsemblProtists" id="PYU1_T005456">
    <property type="protein sequence ID" value="PYU1_T005456"/>
    <property type="gene ID" value="PYU1_G005445"/>
</dbReference>
<dbReference type="EMBL" id="GL376633">
    <property type="status" value="NOT_ANNOTATED_CDS"/>
    <property type="molecule type" value="Genomic_DNA"/>
</dbReference>
<evidence type="ECO:0000259" key="7">
    <source>
        <dbReference type="PROSITE" id="PS50848"/>
    </source>
</evidence>
<keyword evidence="1" id="KW-0479">Metal-binding</keyword>
<keyword evidence="9" id="KW-1185">Reference proteome</keyword>
<evidence type="ECO:0000313" key="9">
    <source>
        <dbReference type="Proteomes" id="UP000019132"/>
    </source>
</evidence>
<evidence type="ECO:0000313" key="8">
    <source>
        <dbReference type="EnsemblProtists" id="PYU1_T005456"/>
    </source>
</evidence>
<keyword evidence="2 4" id="KW-0863">Zinc-finger</keyword>
<sequence length="488" mass="53740">MCVRPQPSTSSVATSPSSPRLPTRRARGMSAIKPSRQSRTHSFSSVSTTSSNWSPSSIAPQQDTISGHWAEDAKCRSCTKCERPFTIVNRRHHCRICGHIFCHACSRTRMVLSTNLGEIPKRQRVCDPCAAHAQSSAISYDSDDGARMDGIGYSNASSLGPLEEVDSFEPEPTPEPSVSFMLASMVGFAAAFWFLMDEVSYTNPAIWILLAGFCKNLHEFIASMANKRKNRKIVSQVVTPADVGVTVLDDAMTSGEDSAAPRQKQHDLVQLTPTQKADIVENGEKATDKIIELSLMTEGWTSEQSTYEDVFLHSRDGKPARIYKCETEFDLSPDELFDELFGRFETSSTWNITAAQNNILQPLSENTDLVHLVTAPALGGMITSRDFINSRTWRKYNGGYVIGSICAGKNLLKTTKGITRGENGATGFIILPHETSPFKSRFVWILNCDIKGYFPGSLLKKGSISEMLCFVRNLRRHLAAAAGSDSTQ</sequence>
<protein>
    <recommendedName>
        <fullName evidence="10">FYVE-type domain-containing protein</fullName>
    </recommendedName>
</protein>
<dbReference type="GO" id="GO:0008289">
    <property type="term" value="F:lipid binding"/>
    <property type="evidence" value="ECO:0007669"/>
    <property type="project" value="InterPro"/>
</dbReference>
<evidence type="ECO:0000256" key="1">
    <source>
        <dbReference type="ARBA" id="ARBA00022723"/>
    </source>
</evidence>
<evidence type="ECO:0000256" key="2">
    <source>
        <dbReference type="ARBA" id="ARBA00022771"/>
    </source>
</evidence>
<dbReference type="PROSITE" id="PS50178">
    <property type="entry name" value="ZF_FYVE"/>
    <property type="match status" value="1"/>
</dbReference>
<dbReference type="SMART" id="SM00064">
    <property type="entry name" value="FYVE"/>
    <property type="match status" value="1"/>
</dbReference>
<name>K3WKG4_GLOUD</name>
<dbReference type="HOGENOM" id="CLU_580739_0_0_1"/>
<dbReference type="SUPFAM" id="SSF55961">
    <property type="entry name" value="Bet v1-like"/>
    <property type="match status" value="1"/>
</dbReference>
<feature type="domain" description="START" evidence="7">
    <location>
        <begin position="298"/>
        <end position="483"/>
    </location>
</feature>
<dbReference type="InterPro" id="IPR011011">
    <property type="entry name" value="Znf_FYVE_PHD"/>
</dbReference>
<dbReference type="Proteomes" id="UP000019132">
    <property type="component" value="Unassembled WGS sequence"/>
</dbReference>
<dbReference type="VEuPathDB" id="FungiDB:PYU1_G005445"/>
<dbReference type="Pfam" id="PF01852">
    <property type="entry name" value="START"/>
    <property type="match status" value="1"/>
</dbReference>
<dbReference type="GO" id="GO:0005789">
    <property type="term" value="C:endoplasmic reticulum membrane"/>
    <property type="evidence" value="ECO:0007669"/>
    <property type="project" value="TreeGrafter"/>
</dbReference>
<dbReference type="InterPro" id="IPR017455">
    <property type="entry name" value="Znf_FYVE-rel"/>
</dbReference>
<dbReference type="InterPro" id="IPR023393">
    <property type="entry name" value="START-like_dom_sf"/>
</dbReference>
<feature type="region of interest" description="Disordered" evidence="5">
    <location>
        <begin position="1"/>
        <end position="62"/>
    </location>
</feature>
<proteinExistence type="predicted"/>
<dbReference type="PRINTS" id="PR00978">
    <property type="entry name" value="STARPROTEIN"/>
</dbReference>
<evidence type="ECO:0008006" key="10">
    <source>
        <dbReference type="Google" id="ProtNLM"/>
    </source>
</evidence>
<dbReference type="GO" id="GO:0031902">
    <property type="term" value="C:late endosome membrane"/>
    <property type="evidence" value="ECO:0007669"/>
    <property type="project" value="TreeGrafter"/>
</dbReference>
<feature type="compositionally biased region" description="Low complexity" evidence="5">
    <location>
        <begin position="35"/>
        <end position="57"/>
    </location>
</feature>
<dbReference type="Pfam" id="PF01363">
    <property type="entry name" value="FYVE"/>
    <property type="match status" value="1"/>
</dbReference>
<feature type="domain" description="FYVE-type" evidence="6">
    <location>
        <begin position="72"/>
        <end position="134"/>
    </location>
</feature>
<evidence type="ECO:0000256" key="4">
    <source>
        <dbReference type="PROSITE-ProRule" id="PRU00091"/>
    </source>
</evidence>
<dbReference type="InterPro" id="IPR013083">
    <property type="entry name" value="Znf_RING/FYVE/PHD"/>
</dbReference>
<dbReference type="OMA" id="IGEVSCF"/>
<dbReference type="eggNOG" id="KOG3845">
    <property type="taxonomic scope" value="Eukaryota"/>
</dbReference>
<dbReference type="GO" id="GO:0005765">
    <property type="term" value="C:lysosomal membrane"/>
    <property type="evidence" value="ECO:0007669"/>
    <property type="project" value="TreeGrafter"/>
</dbReference>
<dbReference type="InterPro" id="IPR000306">
    <property type="entry name" value="Znf_FYVE"/>
</dbReference>
<dbReference type="SUPFAM" id="SSF57903">
    <property type="entry name" value="FYVE/PHD zinc finger"/>
    <property type="match status" value="1"/>
</dbReference>
<dbReference type="PANTHER" id="PTHR46121:SF4">
    <property type="entry name" value="STEROIDOGENIC ACUTE REGULATORY PROTEIN-LIKE"/>
    <property type="match status" value="1"/>
</dbReference>
<reference evidence="9" key="1">
    <citation type="journal article" date="2010" name="Genome Biol.">
        <title>Genome sequence of the necrotrophic plant pathogen Pythium ultimum reveals original pathogenicity mechanisms and effector repertoire.</title>
        <authorList>
            <person name="Levesque C.A."/>
            <person name="Brouwer H."/>
            <person name="Cano L."/>
            <person name="Hamilton J.P."/>
            <person name="Holt C."/>
            <person name="Huitema E."/>
            <person name="Raffaele S."/>
            <person name="Robideau G.P."/>
            <person name="Thines M."/>
            <person name="Win J."/>
            <person name="Zerillo M.M."/>
            <person name="Beakes G.W."/>
            <person name="Boore J.L."/>
            <person name="Busam D."/>
            <person name="Dumas B."/>
            <person name="Ferriera S."/>
            <person name="Fuerstenberg S.I."/>
            <person name="Gachon C.M."/>
            <person name="Gaulin E."/>
            <person name="Govers F."/>
            <person name="Grenville-Briggs L."/>
            <person name="Horner N."/>
            <person name="Hostetler J."/>
            <person name="Jiang R.H."/>
            <person name="Johnson J."/>
            <person name="Krajaejun T."/>
            <person name="Lin H."/>
            <person name="Meijer H.J."/>
            <person name="Moore B."/>
            <person name="Morris P."/>
            <person name="Phuntmart V."/>
            <person name="Puiu D."/>
            <person name="Shetty J."/>
            <person name="Stajich J.E."/>
            <person name="Tripathy S."/>
            <person name="Wawra S."/>
            <person name="van West P."/>
            <person name="Whitty B.R."/>
            <person name="Coutinho P.M."/>
            <person name="Henrissat B."/>
            <person name="Martin F."/>
            <person name="Thomas P.D."/>
            <person name="Tyler B.M."/>
            <person name="De Vries R.P."/>
            <person name="Kamoun S."/>
            <person name="Yandell M."/>
            <person name="Tisserat N."/>
            <person name="Buell C.R."/>
        </authorList>
    </citation>
    <scope>NUCLEOTIDE SEQUENCE</scope>
    <source>
        <strain evidence="9">DAOM:BR144</strain>
    </source>
</reference>
<reference evidence="9" key="2">
    <citation type="submission" date="2010-04" db="EMBL/GenBank/DDBJ databases">
        <authorList>
            <person name="Buell R."/>
            <person name="Hamilton J."/>
            <person name="Hostetler J."/>
        </authorList>
    </citation>
    <scope>NUCLEOTIDE SEQUENCE [LARGE SCALE GENOMIC DNA]</scope>
    <source>
        <strain evidence="9">DAOM:BR144</strain>
    </source>
</reference>